<dbReference type="InterPro" id="IPR008928">
    <property type="entry name" value="6-hairpin_glycosidase_sf"/>
</dbReference>
<dbReference type="AlphaFoldDB" id="E6PZ64"/>
<name>E6PZ64_9ZZZZ</name>
<comment type="caution">
    <text evidence="1">The sequence shown here is derived from an EMBL/GenBank/DDBJ whole genome shotgun (WGS) entry which is preliminary data.</text>
</comment>
<gene>
    <name evidence="1" type="ORF">CARN3_1224</name>
</gene>
<accession>E6PZ64</accession>
<dbReference type="Gene3D" id="1.50.10.10">
    <property type="match status" value="1"/>
</dbReference>
<dbReference type="EMBL" id="CABN01000106">
    <property type="protein sequence ID" value="CBI00223.1"/>
    <property type="molecule type" value="Genomic_DNA"/>
</dbReference>
<organism evidence="1">
    <name type="scientific">mine drainage metagenome</name>
    <dbReference type="NCBI Taxonomy" id="410659"/>
    <lineage>
        <taxon>unclassified sequences</taxon>
        <taxon>metagenomes</taxon>
        <taxon>ecological metagenomes</taxon>
    </lineage>
</organism>
<reference evidence="1" key="1">
    <citation type="submission" date="2009-10" db="EMBL/GenBank/DDBJ databases">
        <title>Diversity of trophic interactions inside an arsenic-rich microbial ecosystem.</title>
        <authorList>
            <person name="Bertin P.N."/>
            <person name="Heinrich-Salmeron A."/>
            <person name="Pelletier E."/>
            <person name="Goulhen-Chollet F."/>
            <person name="Arsene-Ploetze F."/>
            <person name="Gallien S."/>
            <person name="Calteau A."/>
            <person name="Vallenet D."/>
            <person name="Casiot C."/>
            <person name="Chane-Woon-Ming B."/>
            <person name="Giloteaux L."/>
            <person name="Barakat M."/>
            <person name="Bonnefoy V."/>
            <person name="Bruneel O."/>
            <person name="Chandler M."/>
            <person name="Cleiss J."/>
            <person name="Duran R."/>
            <person name="Elbaz-Poulichet F."/>
            <person name="Fonknechten N."/>
            <person name="Lauga B."/>
            <person name="Mornico D."/>
            <person name="Ortet P."/>
            <person name="Schaeffer C."/>
            <person name="Siguier P."/>
            <person name="Alexander Thil Smith A."/>
            <person name="Van Dorsselaer A."/>
            <person name="Weissenbach J."/>
            <person name="Medigue C."/>
            <person name="Le Paslier D."/>
        </authorList>
    </citation>
    <scope>NUCLEOTIDE SEQUENCE</scope>
</reference>
<dbReference type="SUPFAM" id="SSF48208">
    <property type="entry name" value="Six-hairpin glycosidases"/>
    <property type="match status" value="1"/>
</dbReference>
<protein>
    <recommendedName>
        <fullName evidence="2">Alpha-L-rhamnosidase six-hairpin glycosidase domain-containing protein</fullName>
    </recommendedName>
</protein>
<dbReference type="GO" id="GO:0005975">
    <property type="term" value="P:carbohydrate metabolic process"/>
    <property type="evidence" value="ECO:0007669"/>
    <property type="project" value="InterPro"/>
</dbReference>
<evidence type="ECO:0000313" key="1">
    <source>
        <dbReference type="EMBL" id="CBI00223.1"/>
    </source>
</evidence>
<proteinExistence type="predicted"/>
<evidence type="ECO:0008006" key="2">
    <source>
        <dbReference type="Google" id="ProtNLM"/>
    </source>
</evidence>
<sequence>MQTASLRIEPADVMSFLPLQQAILHITGSGWENGTIILLDGAGHEYLREKARSDFPFTIGGALGRQTARLLDQQGAIAGELEFIVDCSTQLHDEGGVYQALMEAVLWTMMSWSQDNPVSTINHGGRVYQFFVNWVFDHTLIMKGMKYFWPDLKDAIDFFADTQRADGMIWENCHPATPDYNYFDWKFNYDNFVQKIGDGFWQLRRAPVESHVEQYYVEGLYCTWKATGDTVWMQSKLDSAMRAVRYITKSPYRWSEKYNIVHRGFTIDTWDYVSDDQQRISGSGFVVYLGKNEFGAFHGDNTNLILQCRNLAEMLKVAGRAEEAPEFEKLADDVEMRLNALAWNGNFYTHWIAENPDYKPDVGVDMSSQVSLSNAYALNRGISHEKCVSIIKTYQRIRREMPSSSPGEFYGIYPPFQKDFTMNSPGMVWEYVDGGVLTVVGGELAHGAFEHGFETYGADILRRLKAIADRYRGYMPCTLRGKAIEAPERTFQTLSIKNQANASHSNTAPEVPLWSTQQYLNLADLPTGKQEFQGVPFQVLDPAQSPYRSCMVLSRQSPYPPQLSLPAGAKAASIYLLNAASNINSRTGTASMLITLHYADGSSHSQDVEGRTWYCPTDSKYDKSGPRGEDTYRVAWKKSTPDEQECGVYATGVNNPHPEREIASLELSVGGARSKWLILAVTLSSAPVFFAPYDDLSSGIPDGWTGSVIYALIEGLAGVKDIGTAFGRTYLTPRWESADVPSAEVTVRYPASDGYCSYKYRAREHKLEVEFTGSAESFEVQILMRPHFRVQNARLNGHHIKTTQRKIEESSYLVLPSVPRGVHRLEVDLA</sequence>
<dbReference type="InterPro" id="IPR012341">
    <property type="entry name" value="6hp_glycosidase-like_sf"/>
</dbReference>